<comment type="caution">
    <text evidence="1">The sequence shown here is derived from an EMBL/GenBank/DDBJ whole genome shotgun (WGS) entry which is preliminary data.</text>
</comment>
<dbReference type="Proteomes" id="UP001163823">
    <property type="component" value="Chromosome 6"/>
</dbReference>
<dbReference type="InterPro" id="IPR009818">
    <property type="entry name" value="PAM2_motif"/>
</dbReference>
<gene>
    <name evidence="1" type="ORF">O6P43_013791</name>
</gene>
<sequence length="137" mass="15990">MAVTSQRTMSSDLNPNAPLFVPHAYRTVEDFSDQWWALVQSTPWFRDYWLQERFEDPESDSSFSDFCDPFLPDDDDDAFFFDEKKEKIESNYSKELVSMAVLKWQKGQGLPESPKYAVKAPKIVKSKPSPRTIQQPR</sequence>
<organism evidence="1 2">
    <name type="scientific">Quillaja saponaria</name>
    <name type="common">Soap bark tree</name>
    <dbReference type="NCBI Taxonomy" id="32244"/>
    <lineage>
        <taxon>Eukaryota</taxon>
        <taxon>Viridiplantae</taxon>
        <taxon>Streptophyta</taxon>
        <taxon>Embryophyta</taxon>
        <taxon>Tracheophyta</taxon>
        <taxon>Spermatophyta</taxon>
        <taxon>Magnoliopsida</taxon>
        <taxon>eudicotyledons</taxon>
        <taxon>Gunneridae</taxon>
        <taxon>Pentapetalae</taxon>
        <taxon>rosids</taxon>
        <taxon>fabids</taxon>
        <taxon>Fabales</taxon>
        <taxon>Quillajaceae</taxon>
        <taxon>Quillaja</taxon>
    </lineage>
</organism>
<keyword evidence="2" id="KW-1185">Reference proteome</keyword>
<proteinExistence type="predicted"/>
<dbReference type="PANTHER" id="PTHR33790:SF1">
    <property type="entry name" value="PROTEIN EARLY RESPONSIVE TO DEHYDRATION 15"/>
    <property type="match status" value="1"/>
</dbReference>
<evidence type="ECO:0000313" key="2">
    <source>
        <dbReference type="Proteomes" id="UP001163823"/>
    </source>
</evidence>
<dbReference type="Pfam" id="PF07145">
    <property type="entry name" value="PAM2"/>
    <property type="match status" value="1"/>
</dbReference>
<protein>
    <submittedName>
        <fullName evidence="1">Protein EARLY RESPONSIVE TO DEHYDRATION 15-like</fullName>
    </submittedName>
</protein>
<dbReference type="KEGG" id="qsa:O6P43_013791"/>
<evidence type="ECO:0000313" key="1">
    <source>
        <dbReference type="EMBL" id="KAJ7963904.1"/>
    </source>
</evidence>
<dbReference type="InterPro" id="IPR040414">
    <property type="entry name" value="CID1/CID2"/>
</dbReference>
<name>A0AAD7LT75_QUISA</name>
<reference evidence="1" key="1">
    <citation type="journal article" date="2023" name="Science">
        <title>Elucidation of the pathway for biosynthesis of saponin adjuvants from the soapbark tree.</title>
        <authorList>
            <person name="Reed J."/>
            <person name="Orme A."/>
            <person name="El-Demerdash A."/>
            <person name="Owen C."/>
            <person name="Martin L.B.B."/>
            <person name="Misra R.C."/>
            <person name="Kikuchi S."/>
            <person name="Rejzek M."/>
            <person name="Martin A.C."/>
            <person name="Harkess A."/>
            <person name="Leebens-Mack J."/>
            <person name="Louveau T."/>
            <person name="Stephenson M.J."/>
            <person name="Osbourn A."/>
        </authorList>
    </citation>
    <scope>NUCLEOTIDE SEQUENCE</scope>
    <source>
        <strain evidence="1">S10</strain>
    </source>
</reference>
<dbReference type="PANTHER" id="PTHR33790">
    <property type="entry name" value="OS05G0344200 PROTEIN"/>
    <property type="match status" value="1"/>
</dbReference>
<accession>A0AAD7LT75</accession>
<dbReference type="EMBL" id="JARAOO010000006">
    <property type="protein sequence ID" value="KAJ7963904.1"/>
    <property type="molecule type" value="Genomic_DNA"/>
</dbReference>
<dbReference type="AlphaFoldDB" id="A0AAD7LT75"/>